<gene>
    <name evidence="2" type="ORF">ABI_38880</name>
</gene>
<dbReference type="Proteomes" id="UP000006512">
    <property type="component" value="Unassembled WGS sequence"/>
</dbReference>
<dbReference type="GO" id="GO:0003677">
    <property type="term" value="F:DNA binding"/>
    <property type="evidence" value="ECO:0007669"/>
    <property type="project" value="InterPro"/>
</dbReference>
<proteinExistence type="predicted"/>
<dbReference type="HOGENOM" id="CLU_158484_8_0_5"/>
<dbReference type="SMART" id="SM00966">
    <property type="entry name" value="SpoVT_AbrB"/>
    <property type="match status" value="1"/>
</dbReference>
<dbReference type="EMBL" id="GL883080">
    <property type="protein sequence ID" value="EGF89474.1"/>
    <property type="molecule type" value="Genomic_DNA"/>
</dbReference>
<accession>F4QRV4</accession>
<dbReference type="OrthoDB" id="7160352at2"/>
<organism evidence="2 3">
    <name type="scientific">Asticcacaulis biprosthecium C19</name>
    <dbReference type="NCBI Taxonomy" id="715226"/>
    <lineage>
        <taxon>Bacteria</taxon>
        <taxon>Pseudomonadati</taxon>
        <taxon>Pseudomonadota</taxon>
        <taxon>Alphaproteobacteria</taxon>
        <taxon>Caulobacterales</taxon>
        <taxon>Caulobacteraceae</taxon>
        <taxon>Asticcacaulis</taxon>
    </lineage>
</organism>
<dbReference type="STRING" id="715226.ABI_38880"/>
<protein>
    <submittedName>
        <fullName evidence="2">Transcriptional regulator, AbrB family domain protein</fullName>
    </submittedName>
</protein>
<dbReference type="Gene3D" id="2.10.260.10">
    <property type="match status" value="1"/>
</dbReference>
<dbReference type="RefSeq" id="WP_006274669.1">
    <property type="nucleotide sequence ID" value="NZ_GL883080.1"/>
</dbReference>
<dbReference type="eggNOG" id="COG2002">
    <property type="taxonomic scope" value="Bacteria"/>
</dbReference>
<dbReference type="AlphaFoldDB" id="F4QRV4"/>
<keyword evidence="3" id="KW-1185">Reference proteome</keyword>
<dbReference type="InterPro" id="IPR007159">
    <property type="entry name" value="SpoVT-AbrB_dom"/>
</dbReference>
<dbReference type="Pfam" id="PF04014">
    <property type="entry name" value="MazE_antitoxin"/>
    <property type="match status" value="1"/>
</dbReference>
<dbReference type="SUPFAM" id="SSF89447">
    <property type="entry name" value="AbrB/MazE/MraZ-like"/>
    <property type="match status" value="1"/>
</dbReference>
<dbReference type="InterPro" id="IPR037914">
    <property type="entry name" value="SpoVT-AbrB_sf"/>
</dbReference>
<name>F4QRV4_9CAUL</name>
<dbReference type="NCBIfam" id="TIGR01439">
    <property type="entry name" value="lp_hng_hel_AbrB"/>
    <property type="match status" value="1"/>
</dbReference>
<feature type="domain" description="SpoVT-AbrB" evidence="1">
    <location>
        <begin position="13"/>
        <end position="58"/>
    </location>
</feature>
<evidence type="ECO:0000313" key="3">
    <source>
        <dbReference type="Proteomes" id="UP000006512"/>
    </source>
</evidence>
<sequence length="95" mass="10397">MSALPHLPTSVTTTVSTKGQVILPKAIRDLRQWKAGTRLTVEETQDGVLLRQAPLFPTTQIDDVYACLAWNGAPKSLEDMDQGVLAEAKRRHAGD</sequence>
<evidence type="ECO:0000313" key="2">
    <source>
        <dbReference type="EMBL" id="EGF89474.1"/>
    </source>
</evidence>
<reference evidence="3" key="1">
    <citation type="submission" date="2011-03" db="EMBL/GenBank/DDBJ databases">
        <title>Draft genome sequence of Brevundimonas diminuta.</title>
        <authorList>
            <person name="Brown P.J.B."/>
            <person name="Buechlein A."/>
            <person name="Hemmerich C."/>
            <person name="Brun Y.V."/>
        </authorList>
    </citation>
    <scope>NUCLEOTIDE SEQUENCE [LARGE SCALE GENOMIC DNA]</scope>
    <source>
        <strain evidence="3">C19</strain>
    </source>
</reference>
<evidence type="ECO:0000259" key="1">
    <source>
        <dbReference type="SMART" id="SM00966"/>
    </source>
</evidence>